<sequence>MSRVERIRIALQTALAPSELEVVDDSHRHAGHAGARDGRGHFNVRMVSAAFADKPQLARHRAIYAAVGEMMQTDIHALSIKALAPGEAG</sequence>
<dbReference type="STRING" id="48664.BER92_08930"/>
<dbReference type="eggNOG" id="COG0271">
    <property type="taxonomic scope" value="Bacteria"/>
</dbReference>
<dbReference type="PANTHER" id="PTHR46230:SF7">
    <property type="entry name" value="BOLA-LIKE PROTEIN 1"/>
    <property type="match status" value="1"/>
</dbReference>
<proteinExistence type="inferred from homology"/>
<reference evidence="2 3" key="1">
    <citation type="submission" date="2017-05" db="EMBL/GenBank/DDBJ databases">
        <authorList>
            <person name="Song R."/>
            <person name="Chenine A.L."/>
            <person name="Ruprecht R.M."/>
        </authorList>
    </citation>
    <scope>NUCLEOTIDE SEQUENCE [LARGE SCALE GENOMIC DNA]</scope>
    <source>
        <strain evidence="2">PD5205</strain>
    </source>
</reference>
<evidence type="ECO:0000256" key="1">
    <source>
        <dbReference type="RuleBase" id="RU003860"/>
    </source>
</evidence>
<dbReference type="EMBL" id="LT853885">
    <property type="protein sequence ID" value="SMR03156.1"/>
    <property type="molecule type" value="Genomic_DNA"/>
</dbReference>
<dbReference type="InterPro" id="IPR002634">
    <property type="entry name" value="BolA"/>
</dbReference>
<name>A0A1Y6HJ03_9XANT</name>
<accession>A0A1Y6HJ03</accession>
<dbReference type="Proteomes" id="UP000195953">
    <property type="component" value="Chromosome 1"/>
</dbReference>
<dbReference type="Gene3D" id="3.30.300.90">
    <property type="entry name" value="BolA-like"/>
    <property type="match status" value="1"/>
</dbReference>
<organism evidence="2 3">
    <name type="scientific">Xanthomonas fragariae</name>
    <dbReference type="NCBI Taxonomy" id="48664"/>
    <lineage>
        <taxon>Bacteria</taxon>
        <taxon>Pseudomonadati</taxon>
        <taxon>Pseudomonadota</taxon>
        <taxon>Gammaproteobacteria</taxon>
        <taxon>Lysobacterales</taxon>
        <taxon>Lysobacteraceae</taxon>
        <taxon>Xanthomonas</taxon>
    </lineage>
</organism>
<dbReference type="InterPro" id="IPR036065">
    <property type="entry name" value="BolA-like_sf"/>
</dbReference>
<comment type="similarity">
    <text evidence="1">Belongs to the BolA/IbaG family.</text>
</comment>
<protein>
    <submittedName>
        <fullName evidence="2">Morphogene BolA protein</fullName>
    </submittedName>
</protein>
<dbReference type="Pfam" id="PF01722">
    <property type="entry name" value="BolA"/>
    <property type="match status" value="1"/>
</dbReference>
<dbReference type="KEGG" id="xfr:BER92_08930"/>
<evidence type="ECO:0000313" key="2">
    <source>
        <dbReference type="EMBL" id="SMR03156.1"/>
    </source>
</evidence>
<dbReference type="PIRSF" id="PIRSF003113">
    <property type="entry name" value="BolA"/>
    <property type="match status" value="1"/>
</dbReference>
<dbReference type="SUPFAM" id="SSF82657">
    <property type="entry name" value="BolA-like"/>
    <property type="match status" value="1"/>
</dbReference>
<dbReference type="RefSeq" id="WP_002808049.1">
    <property type="nucleotide sequence ID" value="NZ_CP016830.1"/>
</dbReference>
<gene>
    <name evidence="2" type="ORF">PD5205_01853</name>
</gene>
<dbReference type="PANTHER" id="PTHR46230">
    <property type="match status" value="1"/>
</dbReference>
<dbReference type="AlphaFoldDB" id="A0A1Y6HJ03"/>
<dbReference type="OrthoDB" id="9801469at2"/>
<dbReference type="GO" id="GO:0016226">
    <property type="term" value="P:iron-sulfur cluster assembly"/>
    <property type="evidence" value="ECO:0007669"/>
    <property type="project" value="TreeGrafter"/>
</dbReference>
<evidence type="ECO:0000313" key="3">
    <source>
        <dbReference type="Proteomes" id="UP000195953"/>
    </source>
</evidence>